<organism evidence="2 3">
    <name type="scientific">Diaphorina citri</name>
    <name type="common">Asian citrus psyllid</name>
    <dbReference type="NCBI Taxonomy" id="121845"/>
    <lineage>
        <taxon>Eukaryota</taxon>
        <taxon>Metazoa</taxon>
        <taxon>Ecdysozoa</taxon>
        <taxon>Arthropoda</taxon>
        <taxon>Hexapoda</taxon>
        <taxon>Insecta</taxon>
        <taxon>Pterygota</taxon>
        <taxon>Neoptera</taxon>
        <taxon>Paraneoptera</taxon>
        <taxon>Hemiptera</taxon>
        <taxon>Sternorrhyncha</taxon>
        <taxon>Psylloidea</taxon>
        <taxon>Psyllidae</taxon>
        <taxon>Diaphorininae</taxon>
        <taxon>Diaphorina</taxon>
    </lineage>
</organism>
<dbReference type="PaxDb" id="121845-A0A3Q0JEX3"/>
<dbReference type="InterPro" id="IPR007110">
    <property type="entry name" value="Ig-like_dom"/>
</dbReference>
<feature type="domain" description="Ig-like" evidence="1">
    <location>
        <begin position="51"/>
        <end position="87"/>
    </location>
</feature>
<dbReference type="PROSITE" id="PS50835">
    <property type="entry name" value="IG_LIKE"/>
    <property type="match status" value="1"/>
</dbReference>
<dbReference type="InterPro" id="IPR036179">
    <property type="entry name" value="Ig-like_dom_sf"/>
</dbReference>
<dbReference type="AlphaFoldDB" id="A0A3Q0JEX3"/>
<proteinExistence type="predicted"/>
<evidence type="ECO:0000313" key="2">
    <source>
        <dbReference type="Proteomes" id="UP000079169"/>
    </source>
</evidence>
<dbReference type="GeneID" id="113470957"/>
<gene>
    <name evidence="3" type="primary">LOC113470957</name>
</gene>
<dbReference type="KEGG" id="dci:113470957"/>
<sequence length="87" mass="9694">MFPPFPETGFRPDVHSTVYRCRASNEAGVILSRFVHVKAGSVVSLLDIQGPLFRIEPPYRFEFSNESGGRLDCAAQGSPTPKIEWLI</sequence>
<evidence type="ECO:0000313" key="3">
    <source>
        <dbReference type="RefSeq" id="XP_026685563.1"/>
    </source>
</evidence>
<protein>
    <submittedName>
        <fullName evidence="3">Down syndrome cell adhesion molecule-like protein Dscam2</fullName>
    </submittedName>
</protein>
<dbReference type="SUPFAM" id="SSF48726">
    <property type="entry name" value="Immunoglobulin"/>
    <property type="match status" value="1"/>
</dbReference>
<feature type="non-terminal residue" evidence="3">
    <location>
        <position position="87"/>
    </location>
</feature>
<reference evidence="3" key="1">
    <citation type="submission" date="2025-08" db="UniProtKB">
        <authorList>
            <consortium name="RefSeq"/>
        </authorList>
    </citation>
    <scope>IDENTIFICATION</scope>
</reference>
<name>A0A3Q0JEX3_DIACI</name>
<accession>A0A3Q0JEX3</accession>
<keyword evidence="2" id="KW-1185">Reference proteome</keyword>
<evidence type="ECO:0000259" key="1">
    <source>
        <dbReference type="PROSITE" id="PS50835"/>
    </source>
</evidence>
<dbReference type="RefSeq" id="XP_026685563.1">
    <property type="nucleotide sequence ID" value="XM_026829762.1"/>
</dbReference>
<dbReference type="Proteomes" id="UP000079169">
    <property type="component" value="Unplaced"/>
</dbReference>
<dbReference type="STRING" id="121845.A0A3Q0JEX3"/>